<organism evidence="1 2">
    <name type="scientific">Bacillus swezeyi</name>
    <dbReference type="NCBI Taxonomy" id="1925020"/>
    <lineage>
        <taxon>Bacteria</taxon>
        <taxon>Bacillati</taxon>
        <taxon>Bacillota</taxon>
        <taxon>Bacilli</taxon>
        <taxon>Bacillales</taxon>
        <taxon>Bacillaceae</taxon>
        <taxon>Bacillus</taxon>
    </lineage>
</organism>
<reference evidence="1 2" key="1">
    <citation type="submission" date="2017-01" db="EMBL/GenBank/DDBJ databases">
        <title>Bacillus phylogenomics.</title>
        <authorList>
            <person name="Dunlap C."/>
        </authorList>
    </citation>
    <scope>NUCLEOTIDE SEQUENCE [LARGE SCALE GENOMIC DNA]</scope>
    <source>
        <strain evidence="1 2">NRRL B-41282</strain>
    </source>
</reference>
<sequence>MPFREECYSNEPSILYMVDGHHSFSIKKVECHYLSRNARKVLNKRKTALKDRIEKSGLFIKFVFHNDVSFWHMAVIRKGIVSPLCHAAA</sequence>
<accession>A0A1R1QSC5</accession>
<evidence type="ECO:0000313" key="2">
    <source>
        <dbReference type="Proteomes" id="UP000187367"/>
    </source>
</evidence>
<dbReference type="EMBL" id="MTJL01000010">
    <property type="protein sequence ID" value="OMI07563.1"/>
    <property type="molecule type" value="Genomic_DNA"/>
</dbReference>
<dbReference type="AlphaFoldDB" id="A0A1R1RMZ4"/>
<comment type="caution">
    <text evidence="1">The sequence shown here is derived from an EMBL/GenBank/DDBJ whole genome shotgun (WGS) entry which is preliminary data.</text>
</comment>
<accession>A0A1R1RMZ4</accession>
<evidence type="ECO:0000313" key="1">
    <source>
        <dbReference type="EMBL" id="OMI07563.1"/>
    </source>
</evidence>
<dbReference type="Proteomes" id="UP000187367">
    <property type="component" value="Unassembled WGS sequence"/>
</dbReference>
<name>A0A1R1RMZ4_9BACI</name>
<proteinExistence type="predicted"/>
<keyword evidence="2" id="KW-1185">Reference proteome</keyword>
<protein>
    <submittedName>
        <fullName evidence="1">Uncharacterized protein</fullName>
    </submittedName>
</protein>
<gene>
    <name evidence="1" type="ORF">BW143_06640</name>
</gene>